<keyword evidence="2" id="KW-1133">Transmembrane helix</keyword>
<organism evidence="3 4">
    <name type="scientific">Flavobacterium erciyesense</name>
    <dbReference type="NCBI Taxonomy" id="2825842"/>
    <lineage>
        <taxon>Bacteria</taxon>
        <taxon>Pseudomonadati</taxon>
        <taxon>Bacteroidota</taxon>
        <taxon>Flavobacteriia</taxon>
        <taxon>Flavobacteriales</taxon>
        <taxon>Flavobacteriaceae</taxon>
        <taxon>Flavobacterium</taxon>
    </lineage>
</organism>
<feature type="region of interest" description="Disordered" evidence="1">
    <location>
        <begin position="702"/>
        <end position="753"/>
    </location>
</feature>
<dbReference type="Proteomes" id="UP000679008">
    <property type="component" value="Unassembled WGS sequence"/>
</dbReference>
<evidence type="ECO:0000256" key="1">
    <source>
        <dbReference type="SAM" id="MobiDB-lite"/>
    </source>
</evidence>
<sequence length="1099" mass="125056">MQVEIQKLIYNKLESFIKKYYTNELIRGSIFFIGLGLLYFLVTVFIEYLLWLPPAGRTLLFIAFVGTELFLLIRFIAFPMFKLFKLKKGINYQQASSIIGNHFPEVSDKLINFLQLSENNVVGNNSELWLASIEQKANDLAPIPFVKAINFSSNRKYYPVAIVPVICICFIYFSGNSAVISQGLNRVVRFNTAFSPPAPFTFNIKNKDFIIQEGKDFILNVETVGKVVPENVVVKIGDESYFMEVVGGSKFQYKFSKLAFDIDFSLEANGIESQDYHVSVVAVPAIANFEMRLDFPAYINRNSELVKGTGNAIVPEGTRVRWVMLTQATQSVVFNDGNQVFKFNKIDNSFSFTKNINQDTEYQIVTSNSSVQNFEKLNYRLNVVKDQFPSINAAVIPDSLKVDTKYIVGQIADDYGISKLQVVYYDRDNISNVKRGTITFKKGSIDQFVFAFPANLPVQKGVVYDYYFEVFDNDVIHNFKSSRSAVFSSRVVTDTEKEQAVLQEQNDNIQGLQKSLKAQDKQIDAIDKLQKSGKEKDNFDFKDQQKVDDFIKQQFKQDEIVKDFTKKLNDNLSQFKSDKRDLKKEELQKRLDKSEEESEKNKKLLDELQKLNDKIQSEELLSKLDKFKQNSKNQIKNLEQLVELTKRYYVEKKAEQVADKLEKLSKSLDKNSESKENNTLKKQEDINRNFDKIKDELKELRQENKQLKSPLDIPNDAAKEKSIDDDLDKANDDLTKSKQEKAKSNQKSASKKMKEMAQKMQVELEQSAKDQLQEDVVMLRQVLDNLLAYSVSQEDLMKQFKGYKIGAPSFNKNIKIQQDLKQQFKHVDDSLFAMSLRNPKIEGNITKEIGNVSYNVDNAISSFTDAQLPKGISHQQYAVSASNKLADFLSEILSNMQMQLSGMGIGKPQPGQGSGMQLPDIIQKQDGLGEKMKQGSKQGNKPDSSNPGSGGKVGSKGSGGEEGEGDAELILQIYQEQKLLRESLQNELNKQGAGSIGQNAIEQMKQLEKQILNKGFKNETLQRILNIKQELLKLKSALQQQGQDNSRQAEGSKKEFNNRVNALPSALIDYLNSIEILNRQSLPLRSNFNQKVQEYFNKK</sequence>
<feature type="region of interest" description="Disordered" evidence="1">
    <location>
        <begin position="668"/>
        <end position="687"/>
    </location>
</feature>
<keyword evidence="2" id="KW-0812">Transmembrane</keyword>
<feature type="compositionally biased region" description="Gly residues" evidence="1">
    <location>
        <begin position="948"/>
        <end position="960"/>
    </location>
</feature>
<feature type="transmembrane region" description="Helical" evidence="2">
    <location>
        <begin position="58"/>
        <end position="78"/>
    </location>
</feature>
<evidence type="ECO:0008006" key="5">
    <source>
        <dbReference type="Google" id="ProtNLM"/>
    </source>
</evidence>
<name>A0ABS5D758_9FLAO</name>
<comment type="caution">
    <text evidence="3">The sequence shown here is derived from an EMBL/GenBank/DDBJ whole genome shotgun (WGS) entry which is preliminary data.</text>
</comment>
<feature type="compositionally biased region" description="Basic and acidic residues" evidence="1">
    <location>
        <begin position="717"/>
        <end position="743"/>
    </location>
</feature>
<feature type="transmembrane region" description="Helical" evidence="2">
    <location>
        <begin position="25"/>
        <end position="46"/>
    </location>
</feature>
<keyword evidence="4" id="KW-1185">Reference proteome</keyword>
<evidence type="ECO:0000313" key="3">
    <source>
        <dbReference type="EMBL" id="MBQ0909838.1"/>
    </source>
</evidence>
<feature type="transmembrane region" description="Helical" evidence="2">
    <location>
        <begin position="157"/>
        <end position="175"/>
    </location>
</feature>
<dbReference type="EMBL" id="JAGPXB010000017">
    <property type="protein sequence ID" value="MBQ0909838.1"/>
    <property type="molecule type" value="Genomic_DNA"/>
</dbReference>
<evidence type="ECO:0000256" key="2">
    <source>
        <dbReference type="SAM" id="Phobius"/>
    </source>
</evidence>
<gene>
    <name evidence="3" type="ORF">KBJ98_14075</name>
</gene>
<accession>A0ABS5D758</accession>
<feature type="region of interest" description="Disordered" evidence="1">
    <location>
        <begin position="928"/>
        <end position="963"/>
    </location>
</feature>
<evidence type="ECO:0000313" key="4">
    <source>
        <dbReference type="Proteomes" id="UP000679008"/>
    </source>
</evidence>
<keyword evidence="2" id="KW-0472">Membrane</keyword>
<reference evidence="3 4" key="1">
    <citation type="submission" date="2021-04" db="EMBL/GenBank/DDBJ databases">
        <title>Description of novel Flavobacterium sp. F-328.</title>
        <authorList>
            <person name="Saticioglu I.B."/>
        </authorList>
    </citation>
    <scope>NUCLEOTIDE SEQUENCE [LARGE SCALE GENOMIC DNA]</scope>
    <source>
        <strain evidence="3 4">F-328</strain>
    </source>
</reference>
<proteinExistence type="predicted"/>
<feature type="compositionally biased region" description="Polar residues" evidence="1">
    <location>
        <begin position="935"/>
        <end position="947"/>
    </location>
</feature>
<protein>
    <recommendedName>
        <fullName evidence="5">DUF4175 family protein</fullName>
    </recommendedName>
</protein>